<feature type="domain" description="VOC" evidence="2">
    <location>
        <begin position="5"/>
        <end position="125"/>
    </location>
</feature>
<organism evidence="3 4">
    <name type="scientific">Streptomyces formicae</name>
    <dbReference type="NCBI Taxonomy" id="1616117"/>
    <lineage>
        <taxon>Bacteria</taxon>
        <taxon>Bacillati</taxon>
        <taxon>Actinomycetota</taxon>
        <taxon>Actinomycetes</taxon>
        <taxon>Kitasatosporales</taxon>
        <taxon>Streptomycetaceae</taxon>
        <taxon>Streptomyces</taxon>
    </lineage>
</organism>
<dbReference type="PROSITE" id="PS51819">
    <property type="entry name" value="VOC"/>
    <property type="match status" value="1"/>
</dbReference>
<accession>A0A291Q3D0</accession>
<keyword evidence="4" id="KW-1185">Reference proteome</keyword>
<dbReference type="EMBL" id="CP022685">
    <property type="protein sequence ID" value="ATL25974.1"/>
    <property type="molecule type" value="Genomic_DNA"/>
</dbReference>
<gene>
    <name evidence="3" type="ORF">KY5_0956c</name>
</gene>
<dbReference type="AlphaFoldDB" id="A0A291Q3D0"/>
<reference evidence="3 4" key="1">
    <citation type="submission" date="2017-08" db="EMBL/GenBank/DDBJ databases">
        <title>Complete Genome Sequence of Streptomyces formicae KY5, the formicamycin producer.</title>
        <authorList>
            <person name="Holmes N.A."/>
            <person name="Devine R."/>
            <person name="Qin Z."/>
            <person name="Seipke R.F."/>
            <person name="Wilkinson B."/>
            <person name="Hutchings M.I."/>
        </authorList>
    </citation>
    <scope>NUCLEOTIDE SEQUENCE [LARGE SCALE GENOMIC DNA]</scope>
    <source>
        <strain evidence="3 4">KY5</strain>
    </source>
</reference>
<evidence type="ECO:0000256" key="1">
    <source>
        <dbReference type="SAM" id="MobiDB-lite"/>
    </source>
</evidence>
<dbReference type="Gene3D" id="3.10.180.10">
    <property type="entry name" value="2,3-Dihydroxybiphenyl 1,2-Dioxygenase, domain 1"/>
    <property type="match status" value="1"/>
</dbReference>
<dbReference type="RefSeq" id="WP_098241013.1">
    <property type="nucleotide sequence ID" value="NZ_CP022685.1"/>
</dbReference>
<dbReference type="PANTHER" id="PTHR35908">
    <property type="entry name" value="HYPOTHETICAL FUSION PROTEIN"/>
    <property type="match status" value="1"/>
</dbReference>
<dbReference type="SUPFAM" id="SSF54593">
    <property type="entry name" value="Glyoxalase/Bleomycin resistance protein/Dihydroxybiphenyl dioxygenase"/>
    <property type="match status" value="1"/>
</dbReference>
<feature type="compositionally biased region" description="Basic and acidic residues" evidence="1">
    <location>
        <begin position="98"/>
        <end position="111"/>
    </location>
</feature>
<evidence type="ECO:0000313" key="3">
    <source>
        <dbReference type="EMBL" id="ATL25974.1"/>
    </source>
</evidence>
<dbReference type="Proteomes" id="UP000221011">
    <property type="component" value="Chromosome"/>
</dbReference>
<feature type="region of interest" description="Disordered" evidence="1">
    <location>
        <begin position="87"/>
        <end position="127"/>
    </location>
</feature>
<dbReference type="InterPro" id="IPR041581">
    <property type="entry name" value="Glyoxalase_6"/>
</dbReference>
<proteinExistence type="predicted"/>
<protein>
    <recommendedName>
        <fullName evidence="2">VOC domain-containing protein</fullName>
    </recommendedName>
</protein>
<dbReference type="Pfam" id="PF18029">
    <property type="entry name" value="Glyoxalase_6"/>
    <property type="match status" value="1"/>
</dbReference>
<dbReference type="PANTHER" id="PTHR35908:SF1">
    <property type="entry name" value="CONSERVED PROTEIN"/>
    <property type="match status" value="1"/>
</dbReference>
<dbReference type="InterPro" id="IPR029068">
    <property type="entry name" value="Glyas_Bleomycin-R_OHBP_Dase"/>
</dbReference>
<name>A0A291Q3D0_9ACTN</name>
<dbReference type="InterPro" id="IPR037523">
    <property type="entry name" value="VOC_core"/>
</dbReference>
<evidence type="ECO:0000313" key="4">
    <source>
        <dbReference type="Proteomes" id="UP000221011"/>
    </source>
</evidence>
<sequence>MTVHKNTLLVLDCSEPERLAEFYAGVLGAEVRLSKDPDYVEVAHADGVCLAVHRERDYIPPSWPRPEDSQQAHLRIMVAREDMDEAEREVVGLGARPIDTKDNSGPRDTRTYSDPAGHSFTLAAIPE</sequence>
<dbReference type="KEGG" id="sfk:KY5_0956c"/>
<evidence type="ECO:0000259" key="2">
    <source>
        <dbReference type="PROSITE" id="PS51819"/>
    </source>
</evidence>